<dbReference type="AlphaFoldDB" id="A0A2A7UX37"/>
<keyword evidence="2" id="KW-1185">Reference proteome</keyword>
<name>A0A2A7UX37_COMTR</name>
<evidence type="ECO:0008006" key="3">
    <source>
        <dbReference type="Google" id="ProtNLM"/>
    </source>
</evidence>
<dbReference type="STRING" id="1219032.GCA_001515545_00437"/>
<dbReference type="EMBL" id="PDEA01000001">
    <property type="protein sequence ID" value="PEH89797.1"/>
    <property type="molecule type" value="Genomic_DNA"/>
</dbReference>
<reference evidence="2" key="1">
    <citation type="submission" date="2017-09" db="EMBL/GenBank/DDBJ databases">
        <title>FDA dAtabase for Regulatory Grade micrObial Sequences (FDA-ARGOS): Supporting development and validation of Infectious Disease Dx tests.</title>
        <authorList>
            <person name="Minogue T."/>
            <person name="Wolcott M."/>
            <person name="Wasieloski L."/>
            <person name="Aguilar W."/>
            <person name="Moore D."/>
            <person name="Tallon L."/>
            <person name="Sadzewicz L."/>
            <person name="Ott S."/>
            <person name="Zhao X."/>
            <person name="Nagaraj S."/>
            <person name="Vavikolanu K."/>
            <person name="Aluvathingal J."/>
            <person name="Nadendla S."/>
            <person name="Sichtig H."/>
        </authorList>
    </citation>
    <scope>NUCLEOTIDE SEQUENCE [LARGE SCALE GENOMIC DNA]</scope>
    <source>
        <strain evidence="2">FDAARGOS_394</strain>
    </source>
</reference>
<evidence type="ECO:0000313" key="2">
    <source>
        <dbReference type="Proteomes" id="UP000220246"/>
    </source>
</evidence>
<dbReference type="Proteomes" id="UP000220246">
    <property type="component" value="Unassembled WGS sequence"/>
</dbReference>
<protein>
    <recommendedName>
        <fullName evidence="3">DUF2867 domain-containing protein</fullName>
    </recommendedName>
</protein>
<organism evidence="1 2">
    <name type="scientific">Comamonas terrigena</name>
    <dbReference type="NCBI Taxonomy" id="32013"/>
    <lineage>
        <taxon>Bacteria</taxon>
        <taxon>Pseudomonadati</taxon>
        <taxon>Pseudomonadota</taxon>
        <taxon>Betaproteobacteria</taxon>
        <taxon>Burkholderiales</taxon>
        <taxon>Comamonadaceae</taxon>
        <taxon>Comamonas</taxon>
    </lineage>
</organism>
<comment type="caution">
    <text evidence="1">The sequence shown here is derived from an EMBL/GenBank/DDBJ whole genome shotgun (WGS) entry which is preliminary data.</text>
</comment>
<sequence>MRLMDHYLGSYQFSERHALDIPAPPHAVMPAVRSYDAGSDPFFRQMIALRELPMRALGALSGKKVNPSSFGMQNFTVLEQQGDEELVFGLIGKFWQLDYGQHLFTTAAEFLAFDQPDFAKLTVGFHLEQLGDDRTRLTTETRVHCLSGAAHKKFAPYWYLIRPVSGLIRQRILSSIRRSVLTAVG</sequence>
<gene>
    <name evidence="1" type="ORF">CRM82_15360</name>
</gene>
<evidence type="ECO:0000313" key="1">
    <source>
        <dbReference type="EMBL" id="PEH89797.1"/>
    </source>
</evidence>
<proteinExistence type="predicted"/>
<accession>A0A2A7UX37</accession>